<evidence type="ECO:0000256" key="12">
    <source>
        <dbReference type="ARBA" id="ARBA00052219"/>
    </source>
</evidence>
<dbReference type="Pfam" id="PF01077">
    <property type="entry name" value="NIR_SIR"/>
    <property type="match status" value="1"/>
</dbReference>
<evidence type="ECO:0000259" key="18">
    <source>
        <dbReference type="Pfam" id="PF03460"/>
    </source>
</evidence>
<proteinExistence type="inferred from homology"/>
<dbReference type="UniPathway" id="UPA00140">
    <property type="reaction ID" value="UER00207"/>
</dbReference>
<evidence type="ECO:0000256" key="15">
    <source>
        <dbReference type="HAMAP-Rule" id="MF_01540"/>
    </source>
</evidence>
<feature type="domain" description="Nitrite/sulphite reductase 4Fe-4S" evidence="17">
    <location>
        <begin position="185"/>
        <end position="338"/>
    </location>
</feature>
<dbReference type="RefSeq" id="WP_132537948.1">
    <property type="nucleotide sequence ID" value="NZ_SLWY01000001.1"/>
</dbReference>
<feature type="compositionally biased region" description="Basic and acidic residues" evidence="16">
    <location>
        <begin position="12"/>
        <end position="24"/>
    </location>
</feature>
<keyword evidence="11 15" id="KW-0198">Cysteine biosynthesis</keyword>
<evidence type="ECO:0000256" key="8">
    <source>
        <dbReference type="ARBA" id="ARBA00023002"/>
    </source>
</evidence>
<keyword evidence="7 15" id="KW-0521">NADP</keyword>
<feature type="region of interest" description="Disordered" evidence="16">
    <location>
        <begin position="574"/>
        <end position="602"/>
    </location>
</feature>
<dbReference type="HAMAP" id="MF_01540">
    <property type="entry name" value="CysI"/>
    <property type="match status" value="1"/>
</dbReference>
<organism evidence="19 20">
    <name type="scientific">Plasticicumulans lactativorans</name>
    <dbReference type="NCBI Taxonomy" id="1133106"/>
    <lineage>
        <taxon>Bacteria</taxon>
        <taxon>Pseudomonadati</taxon>
        <taxon>Pseudomonadota</taxon>
        <taxon>Gammaproteobacteria</taxon>
        <taxon>Candidatus Competibacteraceae</taxon>
        <taxon>Plasticicumulans</taxon>
    </lineage>
</organism>
<dbReference type="SUPFAM" id="SSF55124">
    <property type="entry name" value="Nitrite/Sulfite reductase N-terminal domain-like"/>
    <property type="match status" value="2"/>
</dbReference>
<dbReference type="OrthoDB" id="3189055at2"/>
<dbReference type="InterPro" id="IPR006066">
    <property type="entry name" value="NO2/SO3_Rdtase_FeS/sirohaem_BS"/>
</dbReference>
<feature type="binding site" evidence="15">
    <location>
        <position position="451"/>
    </location>
    <ligand>
        <name>[4Fe-4S] cluster</name>
        <dbReference type="ChEBI" id="CHEBI:49883"/>
    </ligand>
</feature>
<keyword evidence="10 15" id="KW-0411">Iron-sulfur</keyword>
<keyword evidence="6 15" id="KW-0479">Metal-binding</keyword>
<dbReference type="Gene3D" id="3.90.480.10">
    <property type="entry name" value="Sulfite Reductase Hemoprotein,Domain 2"/>
    <property type="match status" value="1"/>
</dbReference>
<evidence type="ECO:0000256" key="3">
    <source>
        <dbReference type="ARBA" id="ARBA00022485"/>
    </source>
</evidence>
<evidence type="ECO:0000256" key="11">
    <source>
        <dbReference type="ARBA" id="ARBA00023192"/>
    </source>
</evidence>
<dbReference type="GO" id="GO:0050311">
    <property type="term" value="F:sulfite reductase (ferredoxin) activity"/>
    <property type="evidence" value="ECO:0007669"/>
    <property type="project" value="TreeGrafter"/>
</dbReference>
<dbReference type="InterPro" id="IPR045854">
    <property type="entry name" value="NO2/SO3_Rdtase_4Fe4S_sf"/>
</dbReference>
<dbReference type="PRINTS" id="PR00397">
    <property type="entry name" value="SIROHAEM"/>
</dbReference>
<keyword evidence="3 15" id="KW-0004">4Fe-4S</keyword>
<keyword evidence="9 15" id="KW-0408">Iron</keyword>
<dbReference type="GO" id="GO:0004783">
    <property type="term" value="F:sulfite reductase (NADPH) activity"/>
    <property type="evidence" value="ECO:0007669"/>
    <property type="project" value="UniProtKB-UniRule"/>
</dbReference>
<dbReference type="InterPro" id="IPR006067">
    <property type="entry name" value="NO2/SO3_Rdtase_4Fe4S_dom"/>
</dbReference>
<reference evidence="19 20" key="1">
    <citation type="submission" date="2019-03" db="EMBL/GenBank/DDBJ databases">
        <title>Genomic Encyclopedia of Type Strains, Phase IV (KMG-IV): sequencing the most valuable type-strain genomes for metagenomic binning, comparative biology and taxonomic classification.</title>
        <authorList>
            <person name="Goeker M."/>
        </authorList>
    </citation>
    <scope>NUCLEOTIDE SEQUENCE [LARGE SCALE GENOMIC DNA]</scope>
    <source>
        <strain evidence="19 20">DSM 25287</strain>
    </source>
</reference>
<dbReference type="EC" id="1.8.1.2" evidence="15"/>
<feature type="domain" description="Nitrite/Sulfite reductase ferredoxin-like" evidence="18">
    <location>
        <begin position="85"/>
        <end position="148"/>
    </location>
</feature>
<comment type="similarity">
    <text evidence="2 15">Belongs to the nitrite and sulfite reductase 4Fe-4S domain family.</text>
</comment>
<feature type="binding site" evidence="15">
    <location>
        <position position="494"/>
    </location>
    <ligand>
        <name>[4Fe-4S] cluster</name>
        <dbReference type="ChEBI" id="CHEBI:49883"/>
    </ligand>
</feature>
<feature type="region of interest" description="Disordered" evidence="16">
    <location>
        <begin position="1"/>
        <end position="24"/>
    </location>
</feature>
<comment type="cofactor">
    <cofactor evidence="15">
        <name>[4Fe-4S] cluster</name>
        <dbReference type="ChEBI" id="CHEBI:49883"/>
    </cofactor>
    <text evidence="15">Binds 1 [4Fe-4S] cluster per subunit.</text>
</comment>
<dbReference type="PANTHER" id="PTHR11493:SF47">
    <property type="entry name" value="SULFITE REDUCTASE [NADPH] SUBUNIT BETA"/>
    <property type="match status" value="1"/>
</dbReference>
<evidence type="ECO:0000259" key="17">
    <source>
        <dbReference type="Pfam" id="PF01077"/>
    </source>
</evidence>
<dbReference type="GO" id="GO:0050661">
    <property type="term" value="F:NADP binding"/>
    <property type="evidence" value="ECO:0007669"/>
    <property type="project" value="InterPro"/>
</dbReference>
<dbReference type="GO" id="GO:0009337">
    <property type="term" value="C:sulfite reductase complex (NADPH)"/>
    <property type="evidence" value="ECO:0007669"/>
    <property type="project" value="InterPro"/>
</dbReference>
<evidence type="ECO:0000256" key="9">
    <source>
        <dbReference type="ARBA" id="ARBA00023004"/>
    </source>
</evidence>
<feature type="domain" description="Nitrite/Sulfite reductase ferredoxin-like" evidence="18">
    <location>
        <begin position="358"/>
        <end position="426"/>
    </location>
</feature>
<evidence type="ECO:0000313" key="20">
    <source>
        <dbReference type="Proteomes" id="UP000295765"/>
    </source>
</evidence>
<evidence type="ECO:0000313" key="19">
    <source>
        <dbReference type="EMBL" id="TCO83673.1"/>
    </source>
</evidence>
<dbReference type="AlphaFoldDB" id="A0A4R2LK73"/>
<evidence type="ECO:0000256" key="7">
    <source>
        <dbReference type="ARBA" id="ARBA00022857"/>
    </source>
</evidence>
<dbReference type="GO" id="GO:0051539">
    <property type="term" value="F:4 iron, 4 sulfur cluster binding"/>
    <property type="evidence" value="ECO:0007669"/>
    <property type="project" value="UniProtKB-KW"/>
</dbReference>
<comment type="catalytic activity">
    <reaction evidence="12 15">
        <text>hydrogen sulfide + 3 NADP(+) + 3 H2O = sulfite + 3 NADPH + 4 H(+)</text>
        <dbReference type="Rhea" id="RHEA:13801"/>
        <dbReference type="ChEBI" id="CHEBI:15377"/>
        <dbReference type="ChEBI" id="CHEBI:15378"/>
        <dbReference type="ChEBI" id="CHEBI:17359"/>
        <dbReference type="ChEBI" id="CHEBI:29919"/>
        <dbReference type="ChEBI" id="CHEBI:57783"/>
        <dbReference type="ChEBI" id="CHEBI:58349"/>
        <dbReference type="EC" id="1.8.1.2"/>
    </reaction>
</comment>
<keyword evidence="8 15" id="KW-0560">Oxidoreductase</keyword>
<gene>
    <name evidence="15" type="primary">cysI</name>
    <name evidence="19" type="ORF">EV699_10157</name>
</gene>
<keyword evidence="20" id="KW-1185">Reference proteome</keyword>
<evidence type="ECO:0000256" key="13">
    <source>
        <dbReference type="ARBA" id="ARBA00057160"/>
    </source>
</evidence>
<sequence>MKPSTPSPALPDRSRDISQPLERLDADERLKATSDHLRGTIPQSLLDRITGAVADRDAKLLKFHGIYQQDDRDLREERRRQKLEPAYQFMIRVRMPGGVCTPAQWLRLDELARAYGNGSLRITTRGTLQFHWVLKHALRETLQGLHEVLLDSLSACGDDARGVVCSVDPAQSALHAQVHALARRTSDHTIPRLRAYHEIWYGEERIVGPEPEEPFYGPTYLPRKFKIGFVIPPCNDIDVYAQDLGFIAIAEAGRLTGFNVAIGGGLGHTDRVNGTWPALAQVIGFVGADRVLAVCDAVMGVQRDHGDRSNRAHARFKYTLHDHGLAWIKAEIERRLGQALEPARPYAFTSNGDPFGWQQDETGHWHATLLVPCGRLVDRPGTAWLDGLRAVARVHRGSFRLTTNQNLVVAGIAPAQRPEIERLLQEHGLLAFEQASALRRHAIACVALPTCGLAMAESERYLPTLLARLEPILARHGLLQEPITLRVSGCPNGCARPYVGEIALTGRAIGRYNLYLGGGFHGQRLGRLYLENAVEAAIVAALDEMLGHFAHDRREGERFGDFVIRAGYVSAVRDGPDFKTPNPGEAPGRPRQKGYPHVDATA</sequence>
<evidence type="ECO:0000256" key="1">
    <source>
        <dbReference type="ARBA" id="ARBA00004774"/>
    </source>
</evidence>
<dbReference type="PANTHER" id="PTHR11493">
    <property type="entry name" value="SULFITE REDUCTASE [NADPH] SUBUNIT BETA-RELATED"/>
    <property type="match status" value="1"/>
</dbReference>
<dbReference type="Pfam" id="PF03460">
    <property type="entry name" value="NIR_SIR_ferr"/>
    <property type="match status" value="2"/>
</dbReference>
<accession>A0A4R2LK73</accession>
<protein>
    <recommendedName>
        <fullName evidence="15">Sulfite reductase [NADPH] hemoprotein beta-component</fullName>
        <shortName evidence="15">SiR-HP</shortName>
        <shortName evidence="15">SiRHP</shortName>
        <ecNumber evidence="15">1.8.1.2</ecNumber>
    </recommendedName>
</protein>
<dbReference type="SUPFAM" id="SSF56014">
    <property type="entry name" value="Nitrite and sulphite reductase 4Fe-4S domain-like"/>
    <property type="match status" value="2"/>
</dbReference>
<evidence type="ECO:0000256" key="2">
    <source>
        <dbReference type="ARBA" id="ARBA00010429"/>
    </source>
</evidence>
<dbReference type="NCBIfam" id="TIGR02041">
    <property type="entry name" value="CysI"/>
    <property type="match status" value="1"/>
</dbReference>
<dbReference type="InterPro" id="IPR045169">
    <property type="entry name" value="NO2/SO3_Rdtase_4Fe4S_prot"/>
</dbReference>
<dbReference type="InterPro" id="IPR036136">
    <property type="entry name" value="Nit/Sulf_reduc_fer-like_dom_sf"/>
</dbReference>
<evidence type="ECO:0000256" key="5">
    <source>
        <dbReference type="ARBA" id="ARBA00022617"/>
    </source>
</evidence>
<dbReference type="InterPro" id="IPR005117">
    <property type="entry name" value="NiRdtase/SiRdtase_haem-b_fer"/>
</dbReference>
<name>A0A4R2LK73_9GAMM</name>
<dbReference type="NCBIfam" id="NF010029">
    <property type="entry name" value="PRK13504.1"/>
    <property type="match status" value="1"/>
</dbReference>
<feature type="binding site" description="axial binding residue" evidence="15">
    <location>
        <position position="494"/>
    </location>
    <ligand>
        <name>siroheme</name>
        <dbReference type="ChEBI" id="CHEBI:60052"/>
    </ligand>
    <ligandPart>
        <name>Fe</name>
        <dbReference type="ChEBI" id="CHEBI:18248"/>
    </ligandPart>
</feature>
<dbReference type="GO" id="GO:0019344">
    <property type="term" value="P:cysteine biosynthetic process"/>
    <property type="evidence" value="ECO:0007669"/>
    <property type="project" value="UniProtKB-KW"/>
</dbReference>
<feature type="binding site" evidence="15">
    <location>
        <position position="445"/>
    </location>
    <ligand>
        <name>[4Fe-4S] cluster</name>
        <dbReference type="ChEBI" id="CHEBI:49883"/>
    </ligand>
</feature>
<feature type="binding site" evidence="15">
    <location>
        <position position="490"/>
    </location>
    <ligand>
        <name>[4Fe-4S] cluster</name>
        <dbReference type="ChEBI" id="CHEBI:49883"/>
    </ligand>
</feature>
<keyword evidence="4 15" id="KW-0028">Amino-acid biosynthesis</keyword>
<dbReference type="FunFam" id="3.30.413.10:FF:000003">
    <property type="entry name" value="Sulfite reductase [NADPH] hemoprotein beta-component"/>
    <property type="match status" value="1"/>
</dbReference>
<keyword evidence="5 15" id="KW-0349">Heme</keyword>
<dbReference type="GO" id="GO:0000103">
    <property type="term" value="P:sulfate assimilation"/>
    <property type="evidence" value="ECO:0007669"/>
    <property type="project" value="UniProtKB-UniRule"/>
</dbReference>
<evidence type="ECO:0000256" key="16">
    <source>
        <dbReference type="SAM" id="MobiDB-lite"/>
    </source>
</evidence>
<dbReference type="PROSITE" id="PS00365">
    <property type="entry name" value="NIR_SIR"/>
    <property type="match status" value="1"/>
</dbReference>
<comment type="subunit">
    <text evidence="14 15">Alpha(8)-beta(8). The alpha component is a flavoprotein, the beta component is a hemoprotein.</text>
</comment>
<evidence type="ECO:0000256" key="6">
    <source>
        <dbReference type="ARBA" id="ARBA00022723"/>
    </source>
</evidence>
<evidence type="ECO:0000256" key="14">
    <source>
        <dbReference type="ARBA" id="ARBA00062253"/>
    </source>
</evidence>
<evidence type="ECO:0000256" key="4">
    <source>
        <dbReference type="ARBA" id="ARBA00022605"/>
    </source>
</evidence>
<dbReference type="GO" id="GO:0020037">
    <property type="term" value="F:heme binding"/>
    <property type="evidence" value="ECO:0007669"/>
    <property type="project" value="InterPro"/>
</dbReference>
<comment type="cofactor">
    <cofactor evidence="15">
        <name>siroheme</name>
        <dbReference type="ChEBI" id="CHEBI:60052"/>
    </cofactor>
    <text evidence="15">Binds 1 siroheme per subunit.</text>
</comment>
<dbReference type="EMBL" id="SLWY01000001">
    <property type="protein sequence ID" value="TCO83673.1"/>
    <property type="molecule type" value="Genomic_DNA"/>
</dbReference>
<dbReference type="GO" id="GO:0046872">
    <property type="term" value="F:metal ion binding"/>
    <property type="evidence" value="ECO:0007669"/>
    <property type="project" value="UniProtKB-KW"/>
</dbReference>
<dbReference type="Proteomes" id="UP000295765">
    <property type="component" value="Unassembled WGS sequence"/>
</dbReference>
<comment type="function">
    <text evidence="13 15">Component of the sulfite reductase complex that catalyzes the 6-electron reduction of sulfite to sulfide. This is one of several activities required for the biosynthesis of L-cysteine from sulfate.</text>
</comment>
<comment type="pathway">
    <text evidence="1 15">Sulfur metabolism; hydrogen sulfide biosynthesis; hydrogen sulfide from sulfite (NADPH route): step 1/1.</text>
</comment>
<dbReference type="GO" id="GO:0070814">
    <property type="term" value="P:hydrogen sulfide biosynthetic process"/>
    <property type="evidence" value="ECO:0007669"/>
    <property type="project" value="UniProtKB-UniRule"/>
</dbReference>
<dbReference type="Gene3D" id="3.30.413.10">
    <property type="entry name" value="Sulfite Reductase Hemoprotein, domain 1"/>
    <property type="match status" value="2"/>
</dbReference>
<evidence type="ECO:0000256" key="10">
    <source>
        <dbReference type="ARBA" id="ARBA00023014"/>
    </source>
</evidence>
<comment type="caution">
    <text evidence="19">The sequence shown here is derived from an EMBL/GenBank/DDBJ whole genome shotgun (WGS) entry which is preliminary data.</text>
</comment>
<dbReference type="InterPro" id="IPR011786">
    <property type="entry name" value="CysI"/>
</dbReference>